<feature type="domain" description="Trimeric autotransporter adhesin YadA-like stalk" evidence="4">
    <location>
        <begin position="2917"/>
        <end position="2957"/>
    </location>
</feature>
<evidence type="ECO:0000313" key="5">
    <source>
        <dbReference type="EMBL" id="GLS44971.1"/>
    </source>
</evidence>
<feature type="domain" description="Trimeric autotransporter adhesin YadA-like stalk" evidence="4">
    <location>
        <begin position="1731"/>
        <end position="1773"/>
    </location>
</feature>
<keyword evidence="1" id="KW-0813">Transport</keyword>
<dbReference type="InterPro" id="IPR008640">
    <property type="entry name" value="Adhesin_Head_dom"/>
</dbReference>
<feature type="domain" description="Trimeric autotransporter adhesin YadA-like head" evidence="3">
    <location>
        <begin position="2872"/>
        <end position="2898"/>
    </location>
</feature>
<dbReference type="Gene3D" id="6.10.250.2040">
    <property type="match status" value="4"/>
</dbReference>
<feature type="domain" description="Trimeric autotransporter adhesin YadA-like stalk" evidence="4">
    <location>
        <begin position="2808"/>
        <end position="2848"/>
    </location>
</feature>
<feature type="domain" description="Trimeric autotransporter adhesin YadA-like head" evidence="3">
    <location>
        <begin position="2326"/>
        <end position="2352"/>
    </location>
</feature>
<feature type="domain" description="Trimeric autotransporter adhesin YadA-like stalk" evidence="4">
    <location>
        <begin position="1190"/>
        <end position="1232"/>
    </location>
</feature>
<dbReference type="Gene3D" id="2.60.40.4050">
    <property type="match status" value="1"/>
</dbReference>
<protein>
    <recommendedName>
        <fullName evidence="7">Calcium-binding protein</fullName>
    </recommendedName>
</protein>
<dbReference type="EMBL" id="BSPG01000016">
    <property type="protein sequence ID" value="GLS44971.1"/>
    <property type="molecule type" value="Genomic_DNA"/>
</dbReference>
<proteinExistence type="predicted"/>
<feature type="domain" description="Trimeric autotransporter adhesin YadA-like stalk" evidence="4">
    <location>
        <begin position="863"/>
        <end position="904"/>
    </location>
</feature>
<feature type="domain" description="Trimeric autotransporter adhesin YadA-like stalk" evidence="4">
    <location>
        <begin position="1440"/>
        <end position="1480"/>
    </location>
</feature>
<organism evidence="5 6">
    <name type="scientific">Methylobacterium brachythecii</name>
    <dbReference type="NCBI Taxonomy" id="1176177"/>
    <lineage>
        <taxon>Bacteria</taxon>
        <taxon>Pseudomonadati</taxon>
        <taxon>Pseudomonadota</taxon>
        <taxon>Alphaproteobacteria</taxon>
        <taxon>Hyphomicrobiales</taxon>
        <taxon>Methylobacteriaceae</taxon>
        <taxon>Methylobacterium</taxon>
    </lineage>
</organism>
<name>A0ABQ6D4J7_9HYPH</name>
<feature type="domain" description="Trimeric autotransporter adhesin YadA-like stalk" evidence="4">
    <location>
        <begin position="3024"/>
        <end position="3056"/>
    </location>
</feature>
<feature type="domain" description="Trimeric autotransporter adhesin YadA-like stalk" evidence="4">
    <location>
        <begin position="1805"/>
        <end position="1846"/>
    </location>
</feature>
<feature type="domain" description="Trimeric autotransporter adhesin YadA-like stalk" evidence="4">
    <location>
        <begin position="604"/>
        <end position="641"/>
    </location>
</feature>
<feature type="domain" description="Trimeric autotransporter adhesin YadA-like stalk" evidence="4">
    <location>
        <begin position="979"/>
        <end position="1002"/>
    </location>
</feature>
<evidence type="ECO:0000313" key="6">
    <source>
        <dbReference type="Proteomes" id="UP001156881"/>
    </source>
</evidence>
<keyword evidence="6" id="KW-1185">Reference proteome</keyword>
<evidence type="ECO:0000256" key="1">
    <source>
        <dbReference type="ARBA" id="ARBA00022448"/>
    </source>
</evidence>
<dbReference type="InterPro" id="IPR011049">
    <property type="entry name" value="Serralysin-like_metalloprot_C"/>
</dbReference>
<feature type="domain" description="Trimeric autotransporter adhesin YadA-like stalk" evidence="4">
    <location>
        <begin position="2522"/>
        <end position="2563"/>
    </location>
</feature>
<feature type="domain" description="Trimeric autotransporter adhesin YadA-like head" evidence="3">
    <location>
        <begin position="321"/>
        <end position="344"/>
    </location>
</feature>
<feature type="domain" description="Trimeric autotransporter adhesin YadA-like head" evidence="3">
    <location>
        <begin position="265"/>
        <end position="291"/>
    </location>
</feature>
<feature type="domain" description="Trimeric autotransporter adhesin YadA-like stalk" evidence="4">
    <location>
        <begin position="2091"/>
        <end position="2132"/>
    </location>
</feature>
<sequence length="3146" mass="295362">MTGPGDYFAMSTHVSNLPINADVVPARVALPSVDSTQISHASIRHRISGVTIKLGDHFVQQITKLVRLRHRELIDGTVGRLNRSARRRQLRQQRRLSADATRGALPTWRRIARQLTVPTGAAAILLGAGIAGSSSAQAQTIPKLANFANVCSGISVTLPTLQPVTTGIGGLLSGLGLSGLGSLLTTNFGLLSNQQLGASILDANGQLVNSANCGVSSTNGFALNNNVGISFGGGVITGLGGASNTGATAGDITAIAIGNTATTSAGAVNAIAIGVAAKSLTTGAVALGAGALAEGGKAVSIGVGNTANGNGAVAIGDPNVATGTGALAMGANNTATGTGAVGLGNTNTATGTGALAIGNTSNATLDGTIALGNAANATFLNSIAIGTNTKAPGSAVAQGVIDFRTAGNPNQQLLNSATGTLTMTPSAVAIGENSVINTGGGVALGYNNNAGSTNGFFSTAIGADNLASGGYATAIGVNNTASGNGGVALGVNNTASGLRAIAVGRQSVATGDFTIAQGFVSSAYGTNAIALGANSTAGVSGGTVINDVAIGSAASATAGSSVALGAGSTSTRAGLTGAAEAFSQTIVASTNGAVSVGAAGGERQITNVAGGTQATDAVNLRQLTSVANNVATTLGSAFDPTTGAYTAPSYTVAGKNYTTVSAAIAALNVTSGTSATFVSDNTAAKGAAVATGQNASAGGYGSSATGKASTVIGNSATDNGTANSTVLGNAATITAGLTGSNVALGQGSNVTANAVGTPNAVIGGNTYGFAGVAPAGTVSVGSAGAERTITNVAAGRLSTTSTDAVNGSQLNATNQQVTTNTTNITNITNGAAGPVQRTATAGQLALVAPAGSGTAPGATQNLTNVAAGALNPTSTDAVNGSQLNTTNTNVTAVTAQTTALGNAVAADLGGGSTYTAGGGLTAPAYNTFGTTATNVGAAITNLQTLAPVQYSNAAGTATPQVRSNDMALVGAAAGTVTLHNLAAGTANTDAVNVGQLNTAIGNGPFASNRPAGAANPVASGAAATAGGYGSSATAAASTALGNNATDNGIANSTVIGNGANVAAGATGSNVALGQGSTVVGTAVATPNAVIGGKTYAFAGAAPAGTVSVGAAGAERTITNVAAGRLSTTSTDAVNGSQLDATNQQVTTNTTNITNITNGAVGTVQRTGTADQLALVAVGGTGAAPGAAQVLTNVANGAVTAASKDAVNGSQLNTTNTNVTAVTAQTTALGNAVATDLGGGSTYSAGGGLTAPAYNTFGTTATNVGTAITNLQTLAPVQYSNAAGTATPQVRSNDMALVGAAAGTVTLHNLAAGTANTDAVNVGQLNTAIGNGPFASNRPAGAANPVASGAAATAGGYGSSATAAASTALGNNATDNGIANSTVLGNGANVAAGVTGSNVALGQGSVASTGAQANYTAFGLTPLQNAVGTVSVGAVGAERTISNVAAGKANTDAVNVAQLTGAASNLGGTVATTIGGGTTYNATTGKLAGGFTVNGTTYADVAGAIAGSAAGGGVVQRTATANQVAITALGASGTAPGVAQNLTNVANGTVAAGSTDAVNGGQLFGTAQSVATNFGGTSKVNADGSISAPTYNVAGGSYNNVGSALSAIDNGINNGKIGAFVADNTGGKANAAATGANASAGGFGAVASGAASTAIGNSALDNGVANSTVLGSGASITAGLTGSNVALGQGSTVVANAVGTPNAVIGGTTYAFAGVAPAGTVSVGAAGSERTITNVAAGRLSTTSTDAVNGSQLNATNQQVTTNTTNITNITNGAAGTVQRTATAGQLALVAPAGSGTAPGAAQNLTNVANGTVGAGSTDAVNGGQLFGTAQSVATNFGGTSKVNADGSISAPTYNVAGGSYTNVGSALSAIDNGINSGKIGAFVADNTAAKANAAATGTNASAGGFGAVASGAASTAIGNSALDNGVANSTVVGSGASITAGVTGSNVALGQGSIASTGAQANYAAFGLTPLQNAVGTVSVGAVGAERTISNVAAGKANTDAVNVAQLTGAASNLGGSVATTIGGGTTYNATTGKLTGGVTVNGTTYADVAGAIAGSAAGGGVVQRTATANQVAVTALGASGTAPGAAQNLTNVANGTVGAGSTDAVNGGQLFGAAQSVAKNLGGGSTVNTDGTVSAPSYIVGGNTYGNVGDALAAGNKAAVQYATDGAGNPQPTIDLTKGNTLAPVSMTGLANATTATGAVTLGQLPVQYTDAAGTPTPATSSNTVGLVGTTAGTPVTLGNLAAGAVNATSNQAVNGSQLYGTAQSVSTALGGGSTVDANGAVVAPTYKLASGNYSDVGSALTALDGGQAGAFRSNNAAGAAAPVASGANATAGGFGAVASGAGSTALGNSAVDNGVANSTVLGNGATITAGLTGSNVALGQGSVATTGAQANYTAFGLTPLQNAVGTVSVGAVGAERTISNVAAGKANTDAVNVAQLSGAASNLGGTVATSLGGGTTYDTTTGKLTGGFTVNGTTYADVASAVAGSAAGGGVVQRTASPNQVALIATGASGTAPGAAQNLTNLAAGTVGATSTDAVNGSQLFGTAQSVSTALGGGSKVNADGTVAGPTYNVAGGSYTNVGSALTALDNGINNGKIGAFVADNTGGKANAVATGANASAGGFGAVASGAGSTSIGNSAVDNGVANSTVVGSGASITAGLTGSNVALGQGSVASTGARTNYNAFGLAAPQNSVGTVSVGSAGAERTISNVAAGTAGTDAVNVNQLSGAVSNIGTSIANSFGGGSTYNSTTGQIIGPSYTVAGNTYTNVGDAITAGNKASVQYTTDAAGNPTNAIDLTKGGTLAPVTMSGLAAGTLSATSTDAVNGSQLYATNQAISSIVGSKGGAFVSDNTAGAAIPAATGANASVGGFGAVASGARSTALGNGATSSGTNSVALGAGSTDGGVANVVSVGSAGNERRITNVAAGVNATDAANTGQLTALSARSLQYDTTATGTTNYQSVTLNPTGSGPVTIHNVAAGVALTDAVNVGQLNAASANSVQYSTNPDGTRSNTLALLGGTAGAPVTVSNVAAGVAPTDAVNVGQLQSALSNQYNNLAQITEYQFRSAKMAAYAGTSIALATAGIRFDDRPGKISLGIGASGYHGSAGLAIGLGGTSEDGKWRINVSAGFSPNNQKGAAGIMGGASYTFN</sequence>
<comment type="caution">
    <text evidence="5">The sequence shown here is derived from an EMBL/GenBank/DDBJ whole genome shotgun (WGS) entry which is preliminary data.</text>
</comment>
<feature type="domain" description="Trimeric autotransporter adhesin YadA-like head" evidence="3">
    <location>
        <begin position="366"/>
        <end position="389"/>
    </location>
</feature>
<feature type="domain" description="Trimeric autotransporter adhesin YadA-like stalk" evidence="4">
    <location>
        <begin position="1542"/>
        <end position="1583"/>
    </location>
</feature>
<dbReference type="Proteomes" id="UP001156881">
    <property type="component" value="Unassembled WGS sequence"/>
</dbReference>
<dbReference type="CDD" id="cd12820">
    <property type="entry name" value="LbR_YadA-like"/>
    <property type="match status" value="2"/>
</dbReference>
<dbReference type="InterPro" id="IPR008635">
    <property type="entry name" value="Coiled_stalk_dom"/>
</dbReference>
<feature type="domain" description="Trimeric autotransporter adhesin YadA-like head" evidence="3">
    <location>
        <begin position="546"/>
        <end position="568"/>
    </location>
</feature>
<evidence type="ECO:0000259" key="4">
    <source>
        <dbReference type="Pfam" id="PF05662"/>
    </source>
</evidence>
<feature type="domain" description="Trimeric autotransporter adhesin YadA-like stalk" evidence="4">
    <location>
        <begin position="1307"/>
        <end position="1330"/>
    </location>
</feature>
<dbReference type="Gene3D" id="1.20.5.170">
    <property type="match status" value="8"/>
</dbReference>
<evidence type="ECO:0000256" key="2">
    <source>
        <dbReference type="ARBA" id="ARBA00022927"/>
    </source>
</evidence>
<feature type="domain" description="Trimeric autotransporter adhesin YadA-like stalk" evidence="4">
    <location>
        <begin position="2706"/>
        <end position="2746"/>
    </location>
</feature>
<dbReference type="SUPFAM" id="SSF101967">
    <property type="entry name" value="Adhesin YadA, collagen-binding domain"/>
    <property type="match status" value="11"/>
</dbReference>
<feature type="domain" description="Trimeric autotransporter adhesin YadA-like head" evidence="3">
    <location>
        <begin position="481"/>
        <end position="507"/>
    </location>
</feature>
<dbReference type="InterPro" id="IPR045584">
    <property type="entry name" value="Pilin-like"/>
</dbReference>
<feature type="domain" description="Trimeric autotransporter adhesin YadA-like stalk" evidence="4">
    <location>
        <begin position="1117"/>
        <end position="1159"/>
    </location>
</feature>
<feature type="domain" description="Trimeric autotransporter adhesin YadA-like stalk" evidence="4">
    <location>
        <begin position="1989"/>
        <end position="2029"/>
    </location>
</feature>
<feature type="domain" description="Trimeric autotransporter adhesin YadA-like head" evidence="3">
    <location>
        <begin position="509"/>
        <end position="535"/>
    </location>
</feature>
<accession>A0ABQ6D4J7</accession>
<reference evidence="6" key="1">
    <citation type="journal article" date="2019" name="Int. J. Syst. Evol. Microbiol.">
        <title>The Global Catalogue of Microorganisms (GCM) 10K type strain sequencing project: providing services to taxonomists for standard genome sequencing and annotation.</title>
        <authorList>
            <consortium name="The Broad Institute Genomics Platform"/>
            <consortium name="The Broad Institute Genome Sequencing Center for Infectious Disease"/>
            <person name="Wu L."/>
            <person name="Ma J."/>
        </authorList>
    </citation>
    <scope>NUCLEOTIDE SEQUENCE [LARGE SCALE GENOMIC DNA]</scope>
    <source>
        <strain evidence="6">NBRC 107710</strain>
    </source>
</reference>
<feature type="domain" description="Trimeric autotransporter adhesin YadA-like stalk" evidence="4">
    <location>
        <begin position="2420"/>
        <end position="2457"/>
    </location>
</feature>
<dbReference type="SUPFAM" id="SSF54523">
    <property type="entry name" value="Pili subunits"/>
    <property type="match status" value="1"/>
</dbReference>
<feature type="domain" description="Trimeric autotransporter adhesin YadA-like stalk" evidence="4">
    <location>
        <begin position="789"/>
        <end position="831"/>
    </location>
</feature>
<feature type="domain" description="Trimeric autotransporter adhesin YadA-like stalk" evidence="4">
    <location>
        <begin position="2241"/>
        <end position="2281"/>
    </location>
</feature>
<dbReference type="Pfam" id="PF05662">
    <property type="entry name" value="YadA_stalk"/>
    <property type="match status" value="21"/>
</dbReference>
<dbReference type="Gene3D" id="2.150.10.10">
    <property type="entry name" value="Serralysin-like metalloprotease, C-terminal"/>
    <property type="match status" value="12"/>
</dbReference>
<evidence type="ECO:0000259" key="3">
    <source>
        <dbReference type="Pfam" id="PF05658"/>
    </source>
</evidence>
<feature type="domain" description="Trimeric autotransporter adhesin YadA-like head" evidence="3">
    <location>
        <begin position="455"/>
        <end position="478"/>
    </location>
</feature>
<feature type="domain" description="Trimeric autotransporter adhesin YadA-like head" evidence="3">
    <location>
        <begin position="293"/>
        <end position="316"/>
    </location>
</feature>
<feature type="domain" description="Trimeric autotransporter adhesin YadA-like stalk" evidence="4">
    <location>
        <begin position="2971"/>
        <end position="3010"/>
    </location>
</feature>
<evidence type="ECO:0008006" key="7">
    <source>
        <dbReference type="Google" id="ProtNLM"/>
    </source>
</evidence>
<dbReference type="Pfam" id="PF05658">
    <property type="entry name" value="YadA_head"/>
    <property type="match status" value="10"/>
</dbReference>
<keyword evidence="2" id="KW-0653">Protein transport</keyword>
<gene>
    <name evidence="5" type="ORF">GCM10007884_29600</name>
</gene>